<feature type="compositionally biased region" description="Basic residues" evidence="1">
    <location>
        <begin position="1"/>
        <end position="10"/>
    </location>
</feature>
<dbReference type="GO" id="GO:0016787">
    <property type="term" value="F:hydrolase activity"/>
    <property type="evidence" value="ECO:0007669"/>
    <property type="project" value="UniProtKB-KW"/>
</dbReference>
<evidence type="ECO:0000256" key="1">
    <source>
        <dbReference type="SAM" id="MobiDB-lite"/>
    </source>
</evidence>
<feature type="non-terminal residue" evidence="2">
    <location>
        <position position="38"/>
    </location>
</feature>
<reference evidence="2" key="1">
    <citation type="submission" date="2009-10" db="EMBL/GenBank/DDBJ databases">
        <title>The genome sequence of Streptomyces sviceus strain ATCC 29083.</title>
        <authorList>
            <consortium name="The Broad Institute Genome Sequencing Platform"/>
            <consortium name="Broad Institute Microbial Sequencing Center"/>
            <person name="Fischbach M."/>
            <person name="Godfrey P."/>
            <person name="Ward D."/>
            <person name="Young S."/>
            <person name="Zeng Q."/>
            <person name="Koehrsen M."/>
            <person name="Alvarado L."/>
            <person name="Berlin A.M."/>
            <person name="Bochicchio J."/>
            <person name="Borenstein D."/>
            <person name="Chapman S.B."/>
            <person name="Chen Z."/>
            <person name="Engels R."/>
            <person name="Freedman E."/>
            <person name="Gellesch M."/>
            <person name="Goldberg J."/>
            <person name="Griggs A."/>
            <person name="Gujja S."/>
            <person name="Heilman E.R."/>
            <person name="Heiman D.I."/>
            <person name="Hepburn T.A."/>
            <person name="Howarth C."/>
            <person name="Jen D."/>
            <person name="Larson L."/>
            <person name="Lewis B."/>
            <person name="Mehta T."/>
            <person name="Park D."/>
            <person name="Pearson M."/>
            <person name="Richards J."/>
            <person name="Roberts A."/>
            <person name="Saif S."/>
            <person name="Shea T.D."/>
            <person name="Shenoy N."/>
            <person name="Sisk P."/>
            <person name="Stolte C."/>
            <person name="Sykes S.N."/>
            <person name="Thomson T."/>
            <person name="Walk T."/>
            <person name="White J."/>
            <person name="Yandava C."/>
            <person name="Straight P."/>
            <person name="Clardy J."/>
            <person name="Hung D."/>
            <person name="Kolter R."/>
            <person name="Mekalanos J."/>
            <person name="Walker S."/>
            <person name="Walsh C.T."/>
            <person name="Wieland-Brown L.C."/>
            <person name="Haas B."/>
            <person name="Nusbaum C."/>
            <person name="Birren B."/>
        </authorList>
    </citation>
    <scope>NUCLEOTIDE SEQUENCE [LARGE SCALE GENOMIC DNA]</scope>
    <source>
        <strain evidence="2">ATCC 29083</strain>
    </source>
</reference>
<protein>
    <submittedName>
        <fullName evidence="2">ADP-ribosylglycohydrolase</fullName>
    </submittedName>
</protein>
<dbReference type="AlphaFoldDB" id="D6XBQ9"/>
<organism evidence="2 3">
    <name type="scientific">Streptomyces sviceus (strain ATCC 29083 / DSM 924 / JCM 4929 / NBRC 13980 / NCIMB 11184 / NRRL 5439 / UC 5370)</name>
    <dbReference type="NCBI Taxonomy" id="463191"/>
    <lineage>
        <taxon>Bacteria</taxon>
        <taxon>Bacillati</taxon>
        <taxon>Actinomycetota</taxon>
        <taxon>Actinomycetes</taxon>
        <taxon>Kitasatosporales</taxon>
        <taxon>Streptomycetaceae</taxon>
        <taxon>Streptomyces</taxon>
    </lineage>
</organism>
<feature type="non-terminal residue" evidence="2">
    <location>
        <position position="1"/>
    </location>
</feature>
<proteinExistence type="predicted"/>
<keyword evidence="3" id="KW-1185">Reference proteome</keyword>
<gene>
    <name evidence="2" type="ORF">SSEG_10940</name>
</gene>
<dbReference type="EMBL" id="CM000951">
    <property type="protein sequence ID" value="EFH28697.1"/>
    <property type="molecule type" value="Genomic_DNA"/>
</dbReference>
<dbReference type="HOGENOM" id="CLU_3337566_0_0_11"/>
<evidence type="ECO:0000313" key="2">
    <source>
        <dbReference type="EMBL" id="EFH28697.1"/>
    </source>
</evidence>
<accession>D6XBQ9</accession>
<feature type="region of interest" description="Disordered" evidence="1">
    <location>
        <begin position="1"/>
        <end position="24"/>
    </location>
</feature>
<sequence>SHPAGTRRRLRDGDDPGTRAARARGCVAGVAGPLSEGL</sequence>
<dbReference type="Proteomes" id="UP000002785">
    <property type="component" value="Chromosome"/>
</dbReference>
<evidence type="ECO:0000313" key="3">
    <source>
        <dbReference type="Proteomes" id="UP000002785"/>
    </source>
</evidence>
<name>D6XBQ9_STRX2</name>